<evidence type="ECO:0000313" key="2">
    <source>
        <dbReference type="Proteomes" id="UP001145114"/>
    </source>
</evidence>
<evidence type="ECO:0000313" key="1">
    <source>
        <dbReference type="EMBL" id="KAJ1673871.1"/>
    </source>
</evidence>
<dbReference type="EMBL" id="JAMZIH010006483">
    <property type="protein sequence ID" value="KAJ1673871.1"/>
    <property type="molecule type" value="Genomic_DNA"/>
</dbReference>
<name>A0ACC1HEV7_9FUNG</name>
<organism evidence="1 2">
    <name type="scientific">Spiromyces aspiralis</name>
    <dbReference type="NCBI Taxonomy" id="68401"/>
    <lineage>
        <taxon>Eukaryota</taxon>
        <taxon>Fungi</taxon>
        <taxon>Fungi incertae sedis</taxon>
        <taxon>Zoopagomycota</taxon>
        <taxon>Kickxellomycotina</taxon>
        <taxon>Kickxellomycetes</taxon>
        <taxon>Kickxellales</taxon>
        <taxon>Kickxellaceae</taxon>
        <taxon>Spiromyces</taxon>
    </lineage>
</organism>
<proteinExistence type="predicted"/>
<gene>
    <name evidence="1" type="ORF">EV182_004400</name>
</gene>
<comment type="caution">
    <text evidence="1">The sequence shown here is derived from an EMBL/GenBank/DDBJ whole genome shotgun (WGS) entry which is preliminary data.</text>
</comment>
<protein>
    <submittedName>
        <fullName evidence="1">Uncharacterized protein</fullName>
    </submittedName>
</protein>
<sequence>MSSGLYMLFVHTLFLLGSSSVLAQDTIASSSSSSTASTSTASEATSQIPTPSPNMDDTFFSGWVTPGLISGLIATTLFFALVSVGISWITSIQGPTRMPTQQDKKKN</sequence>
<reference evidence="1" key="1">
    <citation type="submission" date="2022-06" db="EMBL/GenBank/DDBJ databases">
        <title>Phylogenomic reconstructions and comparative analyses of Kickxellomycotina fungi.</title>
        <authorList>
            <person name="Reynolds N.K."/>
            <person name="Stajich J.E."/>
            <person name="Barry K."/>
            <person name="Grigoriev I.V."/>
            <person name="Crous P."/>
            <person name="Smith M.E."/>
        </authorList>
    </citation>
    <scope>NUCLEOTIDE SEQUENCE</scope>
    <source>
        <strain evidence="1">RSA 2271</strain>
    </source>
</reference>
<accession>A0ACC1HEV7</accession>
<dbReference type="Proteomes" id="UP001145114">
    <property type="component" value="Unassembled WGS sequence"/>
</dbReference>
<feature type="non-terminal residue" evidence="1">
    <location>
        <position position="107"/>
    </location>
</feature>
<keyword evidence="2" id="KW-1185">Reference proteome</keyword>